<keyword evidence="8 19" id="KW-0418">Kinase</keyword>
<dbReference type="SUPFAM" id="SSF47384">
    <property type="entry name" value="Homodimeric domain of signal transducing histidine kinase"/>
    <property type="match status" value="1"/>
</dbReference>
<dbReference type="CDD" id="cd17546">
    <property type="entry name" value="REC_hyHK_CKI1_RcsC-like"/>
    <property type="match status" value="1"/>
</dbReference>
<dbReference type="InterPro" id="IPR036890">
    <property type="entry name" value="HATPase_C_sf"/>
</dbReference>
<dbReference type="Gene3D" id="3.40.50.2300">
    <property type="match status" value="1"/>
</dbReference>
<dbReference type="InterPro" id="IPR003661">
    <property type="entry name" value="HisK_dim/P_dom"/>
</dbReference>
<dbReference type="Gene3D" id="1.10.287.130">
    <property type="match status" value="1"/>
</dbReference>
<dbReference type="SMART" id="SM00304">
    <property type="entry name" value="HAMP"/>
    <property type="match status" value="1"/>
</dbReference>
<evidence type="ECO:0000256" key="7">
    <source>
        <dbReference type="ARBA" id="ARBA00022741"/>
    </source>
</evidence>
<dbReference type="Pfam" id="PF00512">
    <property type="entry name" value="HisKA"/>
    <property type="match status" value="1"/>
</dbReference>
<dbReference type="AlphaFoldDB" id="A0A1G9A702"/>
<dbReference type="CDD" id="cd16922">
    <property type="entry name" value="HATPase_EvgS-ArcB-TorS-like"/>
    <property type="match status" value="1"/>
</dbReference>
<keyword evidence="5" id="KW-0808">Transferase</keyword>
<dbReference type="SUPFAM" id="SSF52172">
    <property type="entry name" value="CheY-like"/>
    <property type="match status" value="1"/>
</dbReference>
<proteinExistence type="predicted"/>
<dbReference type="SMART" id="SM00388">
    <property type="entry name" value="HisKA"/>
    <property type="match status" value="1"/>
</dbReference>
<dbReference type="Proteomes" id="UP000198706">
    <property type="component" value="Unassembled WGS sequence"/>
</dbReference>
<dbReference type="EC" id="2.7.13.3" evidence="3"/>
<dbReference type="InterPro" id="IPR005467">
    <property type="entry name" value="His_kinase_dom"/>
</dbReference>
<evidence type="ECO:0000259" key="18">
    <source>
        <dbReference type="PROSITE" id="PS50885"/>
    </source>
</evidence>
<dbReference type="STRING" id="137658.SAMN05216186_105117"/>
<keyword evidence="11" id="KW-0902">Two-component regulatory system</keyword>
<dbReference type="EMBL" id="FNFD01000005">
    <property type="protein sequence ID" value="SDK23077.1"/>
    <property type="molecule type" value="Genomic_DNA"/>
</dbReference>
<feature type="domain" description="HAMP" evidence="18">
    <location>
        <begin position="173"/>
        <end position="225"/>
    </location>
</feature>
<dbReference type="SUPFAM" id="SSF158472">
    <property type="entry name" value="HAMP domain-like"/>
    <property type="match status" value="1"/>
</dbReference>
<evidence type="ECO:0000256" key="13">
    <source>
        <dbReference type="PROSITE-ProRule" id="PRU00169"/>
    </source>
</evidence>
<dbReference type="SUPFAM" id="SSF55874">
    <property type="entry name" value="ATPase domain of HSP90 chaperone/DNA topoisomerase II/histidine kinase"/>
    <property type="match status" value="1"/>
</dbReference>
<dbReference type="Pfam" id="PF02518">
    <property type="entry name" value="HATPase_c"/>
    <property type="match status" value="1"/>
</dbReference>
<evidence type="ECO:0000313" key="20">
    <source>
        <dbReference type="Proteomes" id="UP000198706"/>
    </source>
</evidence>
<dbReference type="InterPro" id="IPR003594">
    <property type="entry name" value="HATPase_dom"/>
</dbReference>
<keyword evidence="4 13" id="KW-0597">Phosphoprotein</keyword>
<dbReference type="CDD" id="cd06225">
    <property type="entry name" value="HAMP"/>
    <property type="match status" value="1"/>
</dbReference>
<dbReference type="FunFam" id="1.10.287.130:FF:000004">
    <property type="entry name" value="Ethylene receptor 1"/>
    <property type="match status" value="1"/>
</dbReference>
<dbReference type="CDD" id="cd00082">
    <property type="entry name" value="HisKA"/>
    <property type="match status" value="1"/>
</dbReference>
<dbReference type="PROSITE" id="PS50109">
    <property type="entry name" value="HIS_KIN"/>
    <property type="match status" value="1"/>
</dbReference>
<dbReference type="InterPro" id="IPR036097">
    <property type="entry name" value="HisK_dim/P_sf"/>
</dbReference>
<comment type="subcellular location">
    <subcellularLocation>
        <location evidence="2">Membrane</location>
    </subcellularLocation>
</comment>
<protein>
    <recommendedName>
        <fullName evidence="3">histidine kinase</fullName>
        <ecNumber evidence="3">2.7.13.3</ecNumber>
    </recommendedName>
</protein>
<comment type="catalytic activity">
    <reaction evidence="1">
        <text>ATP + protein L-histidine = ADP + protein N-phospho-L-histidine.</text>
        <dbReference type="EC" id="2.7.13.3"/>
    </reaction>
</comment>
<dbReference type="PROSITE" id="PS50110">
    <property type="entry name" value="RESPONSE_REGULATORY"/>
    <property type="match status" value="1"/>
</dbReference>
<dbReference type="InterPro" id="IPR003660">
    <property type="entry name" value="HAMP_dom"/>
</dbReference>
<evidence type="ECO:0000256" key="1">
    <source>
        <dbReference type="ARBA" id="ARBA00000085"/>
    </source>
</evidence>
<dbReference type="GO" id="GO:0005524">
    <property type="term" value="F:ATP binding"/>
    <property type="evidence" value="ECO:0007669"/>
    <property type="project" value="UniProtKB-KW"/>
</dbReference>
<name>A0A1G9A702_9PSED</name>
<feature type="domain" description="Histidine kinase" evidence="16">
    <location>
        <begin position="286"/>
        <end position="507"/>
    </location>
</feature>
<evidence type="ECO:0000256" key="12">
    <source>
        <dbReference type="ARBA" id="ARBA00023136"/>
    </source>
</evidence>
<dbReference type="Pfam" id="PF00672">
    <property type="entry name" value="HAMP"/>
    <property type="match status" value="1"/>
</dbReference>
<dbReference type="Pfam" id="PF00072">
    <property type="entry name" value="Response_reg"/>
    <property type="match status" value="1"/>
</dbReference>
<evidence type="ECO:0000256" key="15">
    <source>
        <dbReference type="SAM" id="Phobius"/>
    </source>
</evidence>
<dbReference type="PANTHER" id="PTHR45339">
    <property type="entry name" value="HYBRID SIGNAL TRANSDUCTION HISTIDINE KINASE J"/>
    <property type="match status" value="1"/>
</dbReference>
<dbReference type="InterPro" id="IPR011006">
    <property type="entry name" value="CheY-like_superfamily"/>
</dbReference>
<feature type="transmembrane region" description="Helical" evidence="15">
    <location>
        <begin position="12"/>
        <end position="32"/>
    </location>
</feature>
<evidence type="ECO:0000256" key="14">
    <source>
        <dbReference type="SAM" id="Coils"/>
    </source>
</evidence>
<keyword evidence="14" id="KW-0175">Coiled coil</keyword>
<feature type="domain" description="Response regulatory" evidence="17">
    <location>
        <begin position="530"/>
        <end position="646"/>
    </location>
</feature>
<evidence type="ECO:0000256" key="8">
    <source>
        <dbReference type="ARBA" id="ARBA00022777"/>
    </source>
</evidence>
<keyword evidence="20" id="KW-1185">Reference proteome</keyword>
<reference evidence="19 20" key="1">
    <citation type="submission" date="2016-10" db="EMBL/GenBank/DDBJ databases">
        <authorList>
            <person name="de Groot N.N."/>
        </authorList>
    </citation>
    <scope>NUCLEOTIDE SEQUENCE [LARGE SCALE GENOMIC DNA]</scope>
    <source>
        <strain evidence="19 20">JCM 21544</strain>
    </source>
</reference>
<dbReference type="InterPro" id="IPR004358">
    <property type="entry name" value="Sig_transdc_His_kin-like_C"/>
</dbReference>
<evidence type="ECO:0000256" key="4">
    <source>
        <dbReference type="ARBA" id="ARBA00022553"/>
    </source>
</evidence>
<dbReference type="PROSITE" id="PS50885">
    <property type="entry name" value="HAMP"/>
    <property type="match status" value="1"/>
</dbReference>
<evidence type="ECO:0000259" key="16">
    <source>
        <dbReference type="PROSITE" id="PS50109"/>
    </source>
</evidence>
<organism evidence="19 20">
    <name type="scientific">Pseudomonas indica</name>
    <dbReference type="NCBI Taxonomy" id="137658"/>
    <lineage>
        <taxon>Bacteria</taxon>
        <taxon>Pseudomonadati</taxon>
        <taxon>Pseudomonadota</taxon>
        <taxon>Gammaproteobacteria</taxon>
        <taxon>Pseudomonadales</taxon>
        <taxon>Pseudomonadaceae</taxon>
        <taxon>Pseudomonas</taxon>
    </lineage>
</organism>
<keyword evidence="9" id="KW-0067">ATP-binding</keyword>
<dbReference type="Gene3D" id="3.30.565.10">
    <property type="entry name" value="Histidine kinase-like ATPase, C-terminal domain"/>
    <property type="match status" value="1"/>
</dbReference>
<dbReference type="FunFam" id="3.30.565.10:FF:000010">
    <property type="entry name" value="Sensor histidine kinase RcsC"/>
    <property type="match status" value="1"/>
</dbReference>
<evidence type="ECO:0000256" key="6">
    <source>
        <dbReference type="ARBA" id="ARBA00022692"/>
    </source>
</evidence>
<dbReference type="InterPro" id="IPR001789">
    <property type="entry name" value="Sig_transdc_resp-reg_receiver"/>
</dbReference>
<accession>A0A1G9A702</accession>
<dbReference type="PRINTS" id="PR00344">
    <property type="entry name" value="BCTRLSENSOR"/>
</dbReference>
<evidence type="ECO:0000256" key="10">
    <source>
        <dbReference type="ARBA" id="ARBA00022989"/>
    </source>
</evidence>
<evidence type="ECO:0000256" key="2">
    <source>
        <dbReference type="ARBA" id="ARBA00004370"/>
    </source>
</evidence>
<dbReference type="GO" id="GO:0000155">
    <property type="term" value="F:phosphorelay sensor kinase activity"/>
    <property type="evidence" value="ECO:0007669"/>
    <property type="project" value="InterPro"/>
</dbReference>
<dbReference type="SMART" id="SM00448">
    <property type="entry name" value="REC"/>
    <property type="match status" value="1"/>
</dbReference>
<dbReference type="PANTHER" id="PTHR45339:SF1">
    <property type="entry name" value="HYBRID SIGNAL TRANSDUCTION HISTIDINE KINASE J"/>
    <property type="match status" value="1"/>
</dbReference>
<evidence type="ECO:0000259" key="17">
    <source>
        <dbReference type="PROSITE" id="PS50110"/>
    </source>
</evidence>
<feature type="coiled-coil region" evidence="14">
    <location>
        <begin position="213"/>
        <end position="272"/>
    </location>
</feature>
<evidence type="ECO:0000256" key="11">
    <source>
        <dbReference type="ARBA" id="ARBA00023012"/>
    </source>
</evidence>
<keyword evidence="12 15" id="KW-0472">Membrane</keyword>
<dbReference type="Gene3D" id="6.10.340.10">
    <property type="match status" value="1"/>
</dbReference>
<keyword evidence="7" id="KW-0547">Nucleotide-binding</keyword>
<dbReference type="RefSeq" id="WP_212633061.1">
    <property type="nucleotide sequence ID" value="NZ_CBKZNZ010000106.1"/>
</dbReference>
<evidence type="ECO:0000313" key="19">
    <source>
        <dbReference type="EMBL" id="SDK23077.1"/>
    </source>
</evidence>
<keyword evidence="10 15" id="KW-1133">Transmembrane helix</keyword>
<keyword evidence="6 15" id="KW-0812">Transmembrane</keyword>
<dbReference type="SMART" id="SM00387">
    <property type="entry name" value="HATPase_c"/>
    <property type="match status" value="1"/>
</dbReference>
<dbReference type="GO" id="GO:0016020">
    <property type="term" value="C:membrane"/>
    <property type="evidence" value="ECO:0007669"/>
    <property type="project" value="UniProtKB-SubCell"/>
</dbReference>
<feature type="transmembrane region" description="Helical" evidence="15">
    <location>
        <begin position="151"/>
        <end position="171"/>
    </location>
</feature>
<evidence type="ECO:0000256" key="9">
    <source>
        <dbReference type="ARBA" id="ARBA00022840"/>
    </source>
</evidence>
<feature type="modified residue" description="4-aspartylphosphate" evidence="13">
    <location>
        <position position="579"/>
    </location>
</feature>
<gene>
    <name evidence="19" type="ORF">SAMN05216186_105117</name>
</gene>
<sequence>MASKETGRAMHLGLRASIVLSVIVGLTIPATVSSFLTLGYREQALNESFTAEHQRLTEILALGMQEPLWNLNDEGGRPLFESLLGDPRIVSISVRDENGIDFLSRAYPERRTGRQVILDRDVTNDDKVIGHVSLEMDTGMLDSQTRIDRRILAWTVTGQLLLSLILIVILLQRRLLAPIKRLMDESERLARRDLSRPFIWQRRDELGSLGVSLESTRQALQALFSELETKNQALQQDIERRALIEQELQSHRAHLEELVQKRTEELLAAKERAEVANQAKSTFLASMTHELRTPLNAILGYAQLLKRDKALTERQAVGLQTIQQSGEHLLMLITDLLDLAKIEAGKFELFPSAVSLNVFLMGIADIIRVKSEQKGLSFNLHLAPNLPAVVLLDEKRVRQVLLNLLGNAVKFTDSGYVSLRVEVKQQDETTCRLCFEVQDSGIGMDDSQLESIFQPFEQVGESQRRFGGTGLGLSISRQLVRLMDSDIQVSSTAGRGSTFWFELSVPLSDDAVMTPQTELSVIGYRGEPKTILVVDDIAANRELLKDLLGSLGFHIHLAENGEEGVARAREIRPDAILMDIVMPVMNGLEATRHIRELAGLEHVPIIAISASVTPEDQNQSLVAGANVFMTKPVQQNRLLHVIGELLGLELIHDDTPETAEEETAAAAFVAPPQSELNVLYELALVGNMRDIRRHADHIEQVDAALKPFAEKLRQLAKEYRSKAILELVEACVERSSQ</sequence>
<evidence type="ECO:0000256" key="3">
    <source>
        <dbReference type="ARBA" id="ARBA00012438"/>
    </source>
</evidence>
<evidence type="ECO:0000256" key="5">
    <source>
        <dbReference type="ARBA" id="ARBA00022679"/>
    </source>
</evidence>